<evidence type="ECO:0000313" key="2">
    <source>
        <dbReference type="EMBL" id="SMC05855.1"/>
    </source>
</evidence>
<dbReference type="RefSeq" id="WP_020373656.1">
    <property type="nucleotide sequence ID" value="NZ_FWWY01000001.1"/>
</dbReference>
<feature type="region of interest" description="Disordered" evidence="1">
    <location>
        <begin position="1"/>
        <end position="21"/>
    </location>
</feature>
<dbReference type="Proteomes" id="UP000192660">
    <property type="component" value="Unassembled WGS sequence"/>
</dbReference>
<keyword evidence="3" id="KW-1185">Reference proteome</keyword>
<reference evidence="3" key="1">
    <citation type="submission" date="2017-04" db="EMBL/GenBank/DDBJ databases">
        <authorList>
            <person name="Varghese N."/>
            <person name="Submissions S."/>
        </authorList>
    </citation>
    <scope>NUCLEOTIDE SEQUENCE [LARGE SCALE GENOMIC DNA]</scope>
    <source>
        <strain evidence="3">DSM 9293</strain>
    </source>
</reference>
<evidence type="ECO:0000313" key="3">
    <source>
        <dbReference type="Proteomes" id="UP000192660"/>
    </source>
</evidence>
<protein>
    <submittedName>
        <fullName evidence="2">Uncharacterized protein</fullName>
    </submittedName>
</protein>
<evidence type="ECO:0000256" key="1">
    <source>
        <dbReference type="SAM" id="MobiDB-lite"/>
    </source>
</evidence>
<dbReference type="AlphaFoldDB" id="A0A1W1WHX1"/>
<sequence length="108" mass="11371">MSDDASVVGNDQQSVQYDDPSSDITGLANLGPQIQSDFAIYQSAQSQLPNYVPSSVPTSAMIQNALNAIQNDLNADKTTGSQDLAKAQQLFNQAQADVTTANQVASAH</sequence>
<organism evidence="2 3">
    <name type="scientific">Sulfobacillus thermosulfidooxidans (strain DSM 9293 / VKM B-1269 / AT-1)</name>
    <dbReference type="NCBI Taxonomy" id="929705"/>
    <lineage>
        <taxon>Bacteria</taxon>
        <taxon>Bacillati</taxon>
        <taxon>Bacillota</taxon>
        <taxon>Clostridia</taxon>
        <taxon>Eubacteriales</taxon>
        <taxon>Clostridiales Family XVII. Incertae Sedis</taxon>
        <taxon>Sulfobacillus</taxon>
    </lineage>
</organism>
<dbReference type="EMBL" id="FWWY01000001">
    <property type="protein sequence ID" value="SMC05855.1"/>
    <property type="molecule type" value="Genomic_DNA"/>
</dbReference>
<proteinExistence type="predicted"/>
<name>A0A1W1WHX1_SULTA</name>
<accession>A0A1W1WHX1</accession>
<gene>
    <name evidence="2" type="ORF">SAMN00768000_2493</name>
</gene>